<dbReference type="PANTHER" id="PTHR43903">
    <property type="entry name" value="NEUROLIGIN"/>
    <property type="match status" value="1"/>
</dbReference>
<keyword evidence="4" id="KW-0472">Membrane</keyword>
<evidence type="ECO:0000256" key="3">
    <source>
        <dbReference type="ARBA" id="ARBA00023180"/>
    </source>
</evidence>
<comment type="similarity">
    <text evidence="1">Belongs to the type-B carboxylesterase/lipase family.</text>
</comment>
<gene>
    <name evidence="6" type="ORF">V1477_009884</name>
</gene>
<protein>
    <submittedName>
        <fullName evidence="6">Acetylcholinesterase-like isoform X1</fullName>
    </submittedName>
</protein>
<organism evidence="6 7">
    <name type="scientific">Vespula maculifrons</name>
    <name type="common">Eastern yellow jacket</name>
    <name type="synonym">Wasp</name>
    <dbReference type="NCBI Taxonomy" id="7453"/>
    <lineage>
        <taxon>Eukaryota</taxon>
        <taxon>Metazoa</taxon>
        <taxon>Ecdysozoa</taxon>
        <taxon>Arthropoda</taxon>
        <taxon>Hexapoda</taxon>
        <taxon>Insecta</taxon>
        <taxon>Pterygota</taxon>
        <taxon>Neoptera</taxon>
        <taxon>Endopterygota</taxon>
        <taxon>Hymenoptera</taxon>
        <taxon>Apocrita</taxon>
        <taxon>Aculeata</taxon>
        <taxon>Vespoidea</taxon>
        <taxon>Vespidae</taxon>
        <taxon>Vespinae</taxon>
        <taxon>Vespula</taxon>
    </lineage>
</organism>
<keyword evidence="3" id="KW-0325">Glycoprotein</keyword>
<evidence type="ECO:0000256" key="2">
    <source>
        <dbReference type="ARBA" id="ARBA00022729"/>
    </source>
</evidence>
<evidence type="ECO:0000256" key="1">
    <source>
        <dbReference type="ARBA" id="ARBA00005964"/>
    </source>
</evidence>
<dbReference type="Pfam" id="PF00135">
    <property type="entry name" value="COesterase"/>
    <property type="match status" value="1"/>
</dbReference>
<dbReference type="Proteomes" id="UP001607303">
    <property type="component" value="Unassembled WGS sequence"/>
</dbReference>
<comment type="caution">
    <text evidence="6">The sequence shown here is derived from an EMBL/GenBank/DDBJ whole genome shotgun (WGS) entry which is preliminary data.</text>
</comment>
<dbReference type="Gene3D" id="3.40.50.1820">
    <property type="entry name" value="alpha/beta hydrolase"/>
    <property type="match status" value="1"/>
</dbReference>
<name>A0ABD2CBT4_VESMC</name>
<dbReference type="InterPro" id="IPR002018">
    <property type="entry name" value="CarbesteraseB"/>
</dbReference>
<evidence type="ECO:0000256" key="4">
    <source>
        <dbReference type="SAM" id="Phobius"/>
    </source>
</evidence>
<keyword evidence="4" id="KW-0812">Transmembrane</keyword>
<accession>A0ABD2CBT4</accession>
<dbReference type="PROSITE" id="PS00941">
    <property type="entry name" value="CARBOXYLESTERASE_B_2"/>
    <property type="match status" value="1"/>
</dbReference>
<feature type="domain" description="Carboxylesterase type B" evidence="5">
    <location>
        <begin position="44"/>
        <end position="568"/>
    </location>
</feature>
<dbReference type="InterPro" id="IPR029058">
    <property type="entry name" value="AB_hydrolase_fold"/>
</dbReference>
<feature type="transmembrane region" description="Helical" evidence="4">
    <location>
        <begin position="7"/>
        <end position="29"/>
    </location>
</feature>
<dbReference type="EMBL" id="JAYRBN010000058">
    <property type="protein sequence ID" value="KAL2742255.1"/>
    <property type="molecule type" value="Genomic_DNA"/>
</dbReference>
<keyword evidence="4" id="KW-1133">Transmembrane helix</keyword>
<dbReference type="InterPro" id="IPR019819">
    <property type="entry name" value="Carboxylesterase_B_CS"/>
</dbReference>
<keyword evidence="2" id="KW-0732">Signal</keyword>
<dbReference type="AlphaFoldDB" id="A0ABD2CBT4"/>
<proteinExistence type="inferred from homology"/>
<evidence type="ECO:0000313" key="6">
    <source>
        <dbReference type="EMBL" id="KAL2742255.1"/>
    </source>
</evidence>
<dbReference type="SUPFAM" id="SSF53474">
    <property type="entry name" value="alpha/beta-Hydrolases"/>
    <property type="match status" value="1"/>
</dbReference>
<feature type="transmembrane region" description="Helical" evidence="4">
    <location>
        <begin position="614"/>
        <end position="633"/>
    </location>
</feature>
<reference evidence="6 7" key="1">
    <citation type="journal article" date="2024" name="Ann. Entomol. Soc. Am.">
        <title>Genomic analyses of the southern and eastern yellowjacket wasps (Hymenoptera: Vespidae) reveal evolutionary signatures of social life.</title>
        <authorList>
            <person name="Catto M.A."/>
            <person name="Caine P.B."/>
            <person name="Orr S.E."/>
            <person name="Hunt B.G."/>
            <person name="Goodisman M.A.D."/>
        </authorList>
    </citation>
    <scope>NUCLEOTIDE SEQUENCE [LARGE SCALE GENOMIC DNA]</scope>
    <source>
        <strain evidence="6">232</strain>
        <tissue evidence="6">Head and thorax</tissue>
    </source>
</reference>
<dbReference type="InterPro" id="IPR051093">
    <property type="entry name" value="Neuroligin/BSAL"/>
</dbReference>
<keyword evidence="7" id="KW-1185">Reference proteome</keyword>
<sequence length="637" mass="71763">MRSSVSILLVFIRFLFYICIIFKKISFVYSQNTFARQGLVRDPPMIRIPDQGVLAGKEVIIGRGQKVIQYLGIPYAQAPIGQLRFSIPVTDPLPSWKGIRNASQYGPSCQQVSNRLKLHEKLYARLLPPDQPDPGMSEDCLFLNIFVPDGKRPPEGWPVMVWFHSGDFNTGTPKIWDASIFVTKQKVLVITVAYRLNILGFFTSMDGEAPGNYGMFDQIAALDWIQKNIERFDGSPSNVIIYGHSSGAICVGLHMMSPLSRGKFSKAIAMSGDAIGSVGSPQTELPIVDSIADKFGCYRHPTTKLMECLRRVDVSVLVELSSDIETWGPIIDGETNNGTEPFLPEHPRDILVGGNFNAVPLIVGYTKNEQSLAYIESMTSDELKDGILSEKKFESMIIEESSMAVNNIYNPEDNNTCEMKPEMLSDAILFYYKPYPPNDDQGILRDKYLELQTDKNFASGLTLLAGELSKQETSFVYRFDYRPKTDLMVRDVPEWAGVPHMFDLPFVWGLPLTTTIPWNPADKKMSEVMMMMLANFAKTANPSLNNVKWNPYTVNDPGILIIDRNVDMNEPNVIDYRAFAFWNEYYPKVLEEATNNCCNVTTSAATRSKLSFELLLNNLIVIIISLYTNCLLVNKYF</sequence>
<evidence type="ECO:0000313" key="7">
    <source>
        <dbReference type="Proteomes" id="UP001607303"/>
    </source>
</evidence>
<evidence type="ECO:0000259" key="5">
    <source>
        <dbReference type="Pfam" id="PF00135"/>
    </source>
</evidence>